<dbReference type="GO" id="GO:0004665">
    <property type="term" value="F:prephenate dehydrogenase (NADP+) activity"/>
    <property type="evidence" value="ECO:0007669"/>
    <property type="project" value="InterPro"/>
</dbReference>
<keyword evidence="4" id="KW-0175">Coiled coil</keyword>
<dbReference type="GO" id="GO:0006571">
    <property type="term" value="P:tyrosine biosynthetic process"/>
    <property type="evidence" value="ECO:0007669"/>
    <property type="project" value="InterPro"/>
</dbReference>
<keyword evidence="7" id="KW-1185">Reference proteome</keyword>
<accession>A0A0M2SFH8</accession>
<proteinExistence type="inferred from homology"/>
<evidence type="ECO:0000256" key="3">
    <source>
        <dbReference type="ARBA" id="ARBA00029440"/>
    </source>
</evidence>
<dbReference type="Gene3D" id="1.10.3660.10">
    <property type="entry name" value="6-phosphogluconate dehydrogenase C-terminal like domain"/>
    <property type="match status" value="1"/>
</dbReference>
<dbReference type="OrthoDB" id="9802008at2"/>
<evidence type="ECO:0000313" key="6">
    <source>
        <dbReference type="EMBL" id="KKK33489.1"/>
    </source>
</evidence>
<evidence type="ECO:0000259" key="5">
    <source>
        <dbReference type="PROSITE" id="PS51176"/>
    </source>
</evidence>
<dbReference type="Pfam" id="PF02153">
    <property type="entry name" value="PDH_N"/>
    <property type="match status" value="1"/>
</dbReference>
<dbReference type="PATRIC" id="fig|1432562.3.peg.2425"/>
<dbReference type="STRING" id="1432562.WN59_12135"/>
<evidence type="ECO:0000256" key="4">
    <source>
        <dbReference type="SAM" id="Coils"/>
    </source>
</evidence>
<evidence type="ECO:0000256" key="1">
    <source>
        <dbReference type="ARBA" id="ARBA00007964"/>
    </source>
</evidence>
<keyword evidence="2" id="KW-0560">Oxidoreductase</keyword>
<dbReference type="InterPro" id="IPR050812">
    <property type="entry name" value="Preph/Arog_dehydrog"/>
</dbReference>
<reference evidence="6 7" key="1">
    <citation type="submission" date="2015-04" db="EMBL/GenBank/DDBJ databases">
        <title>Taxonomic description and genome sequence of Salinicoccus sediminis sp. nov., a novel hyper halotolerant bacterium isolated from marine sediment.</title>
        <authorList>
            <person name="Mathan Kumar R."/>
            <person name="Kaur G."/>
            <person name="Kumar N."/>
            <person name="Kumar A."/>
            <person name="Singh N.K."/>
            <person name="Kaur N."/>
            <person name="Mayilraj S."/>
        </authorList>
    </citation>
    <scope>NUCLEOTIDE SEQUENCE [LARGE SCALE GENOMIC DNA]</scope>
    <source>
        <strain evidence="6 7">SV-16</strain>
    </source>
</reference>
<dbReference type="PROSITE" id="PS51176">
    <property type="entry name" value="PDH_ADH"/>
    <property type="match status" value="1"/>
</dbReference>
<name>A0A0M2SFH8_9STAP</name>
<feature type="domain" description="Prephenate/arogenate dehydrogenase" evidence="5">
    <location>
        <begin position="1"/>
        <end position="286"/>
    </location>
</feature>
<dbReference type="RefSeq" id="WP_046517708.1">
    <property type="nucleotide sequence ID" value="NZ_LAYZ01000025.1"/>
</dbReference>
<comment type="pathway">
    <text evidence="3">Amino-acid biosynthesis.</text>
</comment>
<dbReference type="InterPro" id="IPR008927">
    <property type="entry name" value="6-PGluconate_DH-like_C_sf"/>
</dbReference>
<organism evidence="6 7">
    <name type="scientific">Salinicoccus sediminis</name>
    <dbReference type="NCBI Taxonomy" id="1432562"/>
    <lineage>
        <taxon>Bacteria</taxon>
        <taxon>Bacillati</taxon>
        <taxon>Bacillota</taxon>
        <taxon>Bacilli</taxon>
        <taxon>Bacillales</taxon>
        <taxon>Staphylococcaceae</taxon>
        <taxon>Salinicoccus</taxon>
    </lineage>
</organism>
<dbReference type="SUPFAM" id="SSF48179">
    <property type="entry name" value="6-phosphogluconate dehydrogenase C-terminal domain-like"/>
    <property type="match status" value="1"/>
</dbReference>
<dbReference type="SUPFAM" id="SSF51735">
    <property type="entry name" value="NAD(P)-binding Rossmann-fold domains"/>
    <property type="match status" value="1"/>
</dbReference>
<comment type="similarity">
    <text evidence="1">Belongs to the prephenate/arogenate dehydrogenase family.</text>
</comment>
<dbReference type="AlphaFoldDB" id="A0A0M2SFH8"/>
<dbReference type="PANTHER" id="PTHR21363">
    <property type="entry name" value="PREPHENATE DEHYDROGENASE"/>
    <property type="match status" value="1"/>
</dbReference>
<gene>
    <name evidence="6" type="ORF">WN59_12135</name>
</gene>
<dbReference type="InterPro" id="IPR036291">
    <property type="entry name" value="NAD(P)-bd_dom_sf"/>
</dbReference>
<comment type="caution">
    <text evidence="6">The sequence shown here is derived from an EMBL/GenBank/DDBJ whole genome shotgun (WGS) entry which is preliminary data.</text>
</comment>
<dbReference type="InterPro" id="IPR003099">
    <property type="entry name" value="Prephen_DH"/>
</dbReference>
<dbReference type="PANTHER" id="PTHR21363:SF0">
    <property type="entry name" value="PREPHENATE DEHYDROGENASE [NADP(+)]"/>
    <property type="match status" value="1"/>
</dbReference>
<dbReference type="Pfam" id="PF20463">
    <property type="entry name" value="PDH_C"/>
    <property type="match status" value="1"/>
</dbReference>
<dbReference type="InterPro" id="IPR046825">
    <property type="entry name" value="PDH_C"/>
</dbReference>
<dbReference type="GO" id="GO:0008977">
    <property type="term" value="F:prephenate dehydrogenase (NAD+) activity"/>
    <property type="evidence" value="ECO:0007669"/>
    <property type="project" value="InterPro"/>
</dbReference>
<protein>
    <submittedName>
        <fullName evidence="6">Prephenate dehydrogenase</fullName>
    </submittedName>
</protein>
<evidence type="ECO:0000256" key="2">
    <source>
        <dbReference type="ARBA" id="ARBA00023002"/>
    </source>
</evidence>
<evidence type="ECO:0000313" key="7">
    <source>
        <dbReference type="Proteomes" id="UP000034287"/>
    </source>
</evidence>
<dbReference type="Gene3D" id="3.40.50.720">
    <property type="entry name" value="NAD(P)-binding Rossmann-like Domain"/>
    <property type="match status" value="1"/>
</dbReference>
<dbReference type="EMBL" id="LAYZ01000025">
    <property type="protein sequence ID" value="KKK33489.1"/>
    <property type="molecule type" value="Genomic_DNA"/>
</dbReference>
<dbReference type="GO" id="GO:0070403">
    <property type="term" value="F:NAD+ binding"/>
    <property type="evidence" value="ECO:0007669"/>
    <property type="project" value="InterPro"/>
</dbReference>
<feature type="coiled-coil region" evidence="4">
    <location>
        <begin position="235"/>
        <end position="262"/>
    </location>
</feature>
<dbReference type="InterPro" id="IPR046826">
    <property type="entry name" value="PDH_N"/>
</dbReference>
<dbReference type="Proteomes" id="UP000034287">
    <property type="component" value="Unassembled WGS sequence"/>
</dbReference>
<sequence>MKIVIAGLGNIGGSFALAIKSNAPEHEVYAIDIDAESLRDAEDGGLIRKGFESPEAIIPHADLIIFSVYPMTLKSLVAEYAPYFKENVVLTDVTGVKRSIIEEIEPLLSDDADFIFGHPMAGRENRGLSFASGEVFRDANYLFTPTPGNKPENIEMLTAFVREIGFRNVTSITPDFHDEVIGFTSQLAHVIAVSLINSDDPVRDTKAYTGDSYRDLTRITNINEKLWPELFIMNKDHLLNHIDGFKEQLDQLTKAIENEDVETMQEMMIESRHRYHDLHNLDESDWT</sequence>